<dbReference type="GO" id="GO:0097546">
    <property type="term" value="C:ciliary base"/>
    <property type="evidence" value="ECO:0007669"/>
    <property type="project" value="TreeGrafter"/>
</dbReference>
<dbReference type="PANTHER" id="PTHR31978:SF1">
    <property type="entry name" value="INTRAFLAGELLAR TRANSPORT PROTEIN 20 HOMOLOG"/>
    <property type="match status" value="1"/>
</dbReference>
<keyword evidence="3" id="KW-0966">Cell projection</keyword>
<evidence type="ECO:0000256" key="3">
    <source>
        <dbReference type="ARBA" id="ARBA00023273"/>
    </source>
</evidence>
<evidence type="ECO:0000256" key="4">
    <source>
        <dbReference type="SAM" id="Coils"/>
    </source>
</evidence>
<dbReference type="InterPro" id="IPR028172">
    <property type="entry name" value="FT20"/>
</dbReference>
<organism evidence="5 6">
    <name type="scientific">Daphnia galeata</name>
    <dbReference type="NCBI Taxonomy" id="27404"/>
    <lineage>
        <taxon>Eukaryota</taxon>
        <taxon>Metazoa</taxon>
        <taxon>Ecdysozoa</taxon>
        <taxon>Arthropoda</taxon>
        <taxon>Crustacea</taxon>
        <taxon>Branchiopoda</taxon>
        <taxon>Diplostraca</taxon>
        <taxon>Cladocera</taxon>
        <taxon>Anomopoda</taxon>
        <taxon>Daphniidae</taxon>
        <taxon>Daphnia</taxon>
    </lineage>
</organism>
<proteinExistence type="predicted"/>
<protein>
    <submittedName>
        <fullName evidence="5">Uncharacterized protein</fullName>
    </submittedName>
</protein>
<dbReference type="GO" id="GO:0005813">
    <property type="term" value="C:centrosome"/>
    <property type="evidence" value="ECO:0007669"/>
    <property type="project" value="TreeGrafter"/>
</dbReference>
<dbReference type="GO" id="GO:0036064">
    <property type="term" value="C:ciliary basal body"/>
    <property type="evidence" value="ECO:0007669"/>
    <property type="project" value="TreeGrafter"/>
</dbReference>
<keyword evidence="2 4" id="KW-0175">Coiled coil</keyword>
<comment type="caution">
    <text evidence="5">The sequence shown here is derived from an EMBL/GenBank/DDBJ whole genome shotgun (WGS) entry which is preliminary data.</text>
</comment>
<comment type="subcellular location">
    <subcellularLocation>
        <location evidence="1">Cell projection</location>
        <location evidence="1">Cilium</location>
    </subcellularLocation>
</comment>
<dbReference type="GO" id="GO:0030990">
    <property type="term" value="C:intraciliary transport particle"/>
    <property type="evidence" value="ECO:0007669"/>
    <property type="project" value="TreeGrafter"/>
</dbReference>
<evidence type="ECO:0000313" key="6">
    <source>
        <dbReference type="Proteomes" id="UP000789390"/>
    </source>
</evidence>
<dbReference type="Pfam" id="PF14931">
    <property type="entry name" value="IFT20"/>
    <property type="match status" value="1"/>
</dbReference>
<accession>A0A8J2RSS0</accession>
<keyword evidence="6" id="KW-1185">Reference proteome</keyword>
<dbReference type="GO" id="GO:0005737">
    <property type="term" value="C:cytoplasm"/>
    <property type="evidence" value="ECO:0007669"/>
    <property type="project" value="TreeGrafter"/>
</dbReference>
<dbReference type="EMBL" id="CAKKLH010000075">
    <property type="protein sequence ID" value="CAH0102177.1"/>
    <property type="molecule type" value="Genomic_DNA"/>
</dbReference>
<evidence type="ECO:0000256" key="1">
    <source>
        <dbReference type="ARBA" id="ARBA00004138"/>
    </source>
</evidence>
<evidence type="ECO:0000313" key="5">
    <source>
        <dbReference type="EMBL" id="CAH0102177.1"/>
    </source>
</evidence>
<dbReference type="Proteomes" id="UP000789390">
    <property type="component" value="Unassembled WGS sequence"/>
</dbReference>
<dbReference type="PANTHER" id="PTHR31978">
    <property type="entry name" value="INTRAFLAGELLAR TRANSPORT PROTEIN 20 HOMOLOG"/>
    <property type="match status" value="1"/>
</dbReference>
<dbReference type="GO" id="GO:0061512">
    <property type="term" value="P:protein localization to cilium"/>
    <property type="evidence" value="ECO:0007669"/>
    <property type="project" value="TreeGrafter"/>
</dbReference>
<dbReference type="OrthoDB" id="10254896at2759"/>
<reference evidence="5" key="1">
    <citation type="submission" date="2021-11" db="EMBL/GenBank/DDBJ databases">
        <authorList>
            <person name="Schell T."/>
        </authorList>
    </citation>
    <scope>NUCLEOTIDE SEQUENCE</scope>
    <source>
        <strain evidence="5">M5</strain>
    </source>
</reference>
<name>A0A8J2RSS0_9CRUS</name>
<sequence length="131" mass="15539">MEDELAAQGLFIDEIHRLRILDPSLADQTHKLKTECDQFLQTTKSFDKTVDTFKNEASRTAAAVEIEKKRAIGYRLLLDSLRKKKEQDQRQMMAEVDRKRLKLEQLRVEIEMLQKADHFHQEILDQFQMLH</sequence>
<feature type="coiled-coil region" evidence="4">
    <location>
        <begin position="78"/>
        <end position="116"/>
    </location>
</feature>
<dbReference type="AlphaFoldDB" id="A0A8J2RSS0"/>
<gene>
    <name evidence="5" type="ORF">DGAL_LOCUS4567</name>
</gene>
<dbReference type="GO" id="GO:0060271">
    <property type="term" value="P:cilium assembly"/>
    <property type="evidence" value="ECO:0007669"/>
    <property type="project" value="TreeGrafter"/>
</dbReference>
<evidence type="ECO:0000256" key="2">
    <source>
        <dbReference type="ARBA" id="ARBA00023054"/>
    </source>
</evidence>
<dbReference type="GO" id="GO:0097730">
    <property type="term" value="C:non-motile cilium"/>
    <property type="evidence" value="ECO:0007669"/>
    <property type="project" value="TreeGrafter"/>
</dbReference>